<gene>
    <name evidence="1" type="ORF">Amon02_000284800</name>
</gene>
<organism evidence="1 2">
    <name type="scientific">Ambrosiozyma monospora</name>
    <name type="common">Yeast</name>
    <name type="synonym">Endomycopsis monosporus</name>
    <dbReference type="NCBI Taxonomy" id="43982"/>
    <lineage>
        <taxon>Eukaryota</taxon>
        <taxon>Fungi</taxon>
        <taxon>Dikarya</taxon>
        <taxon>Ascomycota</taxon>
        <taxon>Saccharomycotina</taxon>
        <taxon>Pichiomycetes</taxon>
        <taxon>Pichiales</taxon>
        <taxon>Pichiaceae</taxon>
        <taxon>Ambrosiozyma</taxon>
    </lineage>
</organism>
<evidence type="ECO:0000313" key="2">
    <source>
        <dbReference type="Proteomes" id="UP001165064"/>
    </source>
</evidence>
<protein>
    <submittedName>
        <fullName evidence="1">Unnamed protein product</fullName>
    </submittedName>
</protein>
<name>A0ACB5SYQ3_AMBMO</name>
<dbReference type="EMBL" id="BSXS01001699">
    <property type="protein sequence ID" value="GME76975.1"/>
    <property type="molecule type" value="Genomic_DNA"/>
</dbReference>
<keyword evidence="2" id="KW-1185">Reference proteome</keyword>
<accession>A0ACB5SYQ3</accession>
<proteinExistence type="predicted"/>
<sequence>MLTDFLVLSLITTFYYIRARYDRTNSSKSSAFSFNDPFETPSDFYIEERDYNHATDVEYEKFRKLADQAYQKRSKLSSQSQQAYKSGDKAKAHELSTQAKEQLTIAEQYNRKAAEYVFIQNNLDSDNNDIDLHGLYVKEAEYILKQRIINGIRRGEPKLECIVEMQRFLILGQILILME</sequence>
<dbReference type="Proteomes" id="UP001165064">
    <property type="component" value="Unassembled WGS sequence"/>
</dbReference>
<evidence type="ECO:0000313" key="1">
    <source>
        <dbReference type="EMBL" id="GME76975.1"/>
    </source>
</evidence>
<reference evidence="1" key="1">
    <citation type="submission" date="2023-04" db="EMBL/GenBank/DDBJ databases">
        <title>Ambrosiozyma monospora NBRC 10751.</title>
        <authorList>
            <person name="Ichikawa N."/>
            <person name="Sato H."/>
            <person name="Tonouchi N."/>
        </authorList>
    </citation>
    <scope>NUCLEOTIDE SEQUENCE</scope>
    <source>
        <strain evidence="1">NBRC 10751</strain>
    </source>
</reference>
<comment type="caution">
    <text evidence="1">The sequence shown here is derived from an EMBL/GenBank/DDBJ whole genome shotgun (WGS) entry which is preliminary data.</text>
</comment>